<dbReference type="InterPro" id="IPR015943">
    <property type="entry name" value="WD40/YVTN_repeat-like_dom_sf"/>
</dbReference>
<feature type="region of interest" description="Disordered" evidence="1">
    <location>
        <begin position="391"/>
        <end position="455"/>
    </location>
</feature>
<evidence type="ECO:0000313" key="2">
    <source>
        <dbReference type="EMBL" id="JAP60168.1"/>
    </source>
</evidence>
<dbReference type="PANTHER" id="PTHR16038">
    <property type="entry name" value="NOP SEVEN ASSOCIATED PROTEIN 1"/>
    <property type="match status" value="1"/>
</dbReference>
<feature type="compositionally biased region" description="Basic and acidic residues" evidence="1">
    <location>
        <begin position="435"/>
        <end position="447"/>
    </location>
</feature>
<name>A0A0V0J364_SCHSO</name>
<dbReference type="GO" id="GO:0042273">
    <property type="term" value="P:ribosomal large subunit biogenesis"/>
    <property type="evidence" value="ECO:0007669"/>
    <property type="project" value="InterPro"/>
</dbReference>
<dbReference type="PANTHER" id="PTHR16038:SF4">
    <property type="entry name" value="WD REPEAT-CONTAINING PROTEIN 74"/>
    <property type="match status" value="1"/>
</dbReference>
<organism evidence="2">
    <name type="scientific">Schistocephalus solidus</name>
    <name type="common">Tapeworm</name>
    <dbReference type="NCBI Taxonomy" id="70667"/>
    <lineage>
        <taxon>Eukaryota</taxon>
        <taxon>Metazoa</taxon>
        <taxon>Spiralia</taxon>
        <taxon>Lophotrochozoa</taxon>
        <taxon>Platyhelminthes</taxon>
        <taxon>Cestoda</taxon>
        <taxon>Eucestoda</taxon>
        <taxon>Diphyllobothriidea</taxon>
        <taxon>Diphyllobothriidae</taxon>
        <taxon>Schistocephalus</taxon>
    </lineage>
</organism>
<evidence type="ECO:0000256" key="1">
    <source>
        <dbReference type="SAM" id="MobiDB-lite"/>
    </source>
</evidence>
<dbReference type="InterPro" id="IPR037379">
    <property type="entry name" value="WDR74/Nsa1"/>
</dbReference>
<feature type="compositionally biased region" description="Acidic residues" evidence="1">
    <location>
        <begin position="403"/>
        <end position="418"/>
    </location>
</feature>
<reference evidence="2" key="1">
    <citation type="submission" date="2016-01" db="EMBL/GenBank/DDBJ databases">
        <title>Reference transcriptome for the parasite Schistocephalus solidus: insights into the molecular evolution of parasitism.</title>
        <authorList>
            <person name="Hebert F.O."/>
            <person name="Grambauer S."/>
            <person name="Barber I."/>
            <person name="Landry C.R."/>
            <person name="Aubin-Horth N."/>
        </authorList>
    </citation>
    <scope>NUCLEOTIDE SEQUENCE</scope>
</reference>
<dbReference type="EMBL" id="GEEE01003057">
    <property type="protein sequence ID" value="JAP60168.1"/>
    <property type="molecule type" value="Transcribed_RNA"/>
</dbReference>
<protein>
    <submittedName>
        <fullName evidence="2">WD repeat-containing protein 74</fullName>
    </submittedName>
</protein>
<dbReference type="Gene3D" id="2.130.10.10">
    <property type="entry name" value="YVTN repeat-like/Quinoprotein amine dehydrogenase"/>
    <property type="match status" value="1"/>
</dbReference>
<dbReference type="GO" id="GO:0030687">
    <property type="term" value="C:preribosome, large subunit precursor"/>
    <property type="evidence" value="ECO:0007669"/>
    <property type="project" value="TreeGrafter"/>
</dbReference>
<dbReference type="GO" id="GO:0005730">
    <property type="term" value="C:nucleolus"/>
    <property type="evidence" value="ECO:0007669"/>
    <property type="project" value="InterPro"/>
</dbReference>
<proteinExistence type="predicted"/>
<dbReference type="InterPro" id="IPR011047">
    <property type="entry name" value="Quinoprotein_ADH-like_sf"/>
</dbReference>
<accession>A0A0V0J364</accession>
<dbReference type="AlphaFoldDB" id="A0A0V0J364"/>
<sequence>MELGDVVTVSPIGIAKAFNFCNPKLIDCALGLECNELVCWDPFHELCLYTASKTKIQKVSLIDGSVDQIPNSEYQFDASDPVGLAADNNLLVIGKKSGLISTISLQDFNIKTRMQVPKNLVVCKYYNSLILSGGKETVFSVWDVTNPAKALFTAKNVRPDTLDLRVPVWLSDASFVEGYEDSLFLTASKYGDFSLYDTRTGQRRPVSRSAWRMSRKQGKLSVGSGHSPAVLRDLAVTRPITRVVAFSSGPGVGVRAVAGNAIGDICLLDFRVPRFCLTTSDGDTDTGLSPPLKRRGRSIGNRAPVPPAAVKTFVPASGAVSGLVCGGGGCANLPHASPTCSINDQPIVLSSSLDRFFRVYHRDSGELLSKIFVKTPVSTFLVRKSAQFPLPAGRRKPKKAEKEEENEVQDDYNEETDAIWDKMEPVILKSIPPKRTSDKSDDHLAPREKKKRAPM</sequence>
<gene>
    <name evidence="2" type="primary">WDR74</name>
    <name evidence="2" type="ORF">TR112837</name>
</gene>
<dbReference type="SUPFAM" id="SSF50998">
    <property type="entry name" value="Quinoprotein alcohol dehydrogenase-like"/>
    <property type="match status" value="1"/>
</dbReference>